<dbReference type="AlphaFoldDB" id="D0MIN7"/>
<reference evidence="1 2" key="1">
    <citation type="journal article" date="2009" name="Stand. Genomic Sci.">
        <title>Complete genome sequence of Rhodothermus marinus type strain (R-10).</title>
        <authorList>
            <person name="Nolan M."/>
            <person name="Tindall B.J."/>
            <person name="Pomrenke H."/>
            <person name="Lapidus A."/>
            <person name="Copeland A."/>
            <person name="Glavina Del Rio T."/>
            <person name="Lucas S."/>
            <person name="Chen F."/>
            <person name="Tice H."/>
            <person name="Cheng J.F."/>
            <person name="Saunders E."/>
            <person name="Han C."/>
            <person name="Bruce D."/>
            <person name="Goodwin L."/>
            <person name="Chain P."/>
            <person name="Pitluck S."/>
            <person name="Ovchinikova G."/>
            <person name="Pati A."/>
            <person name="Ivanova N."/>
            <person name="Mavromatis K."/>
            <person name="Chen A."/>
            <person name="Palaniappan K."/>
            <person name="Land M."/>
            <person name="Hauser L."/>
            <person name="Chang Y.J."/>
            <person name="Jeffries C.D."/>
            <person name="Brettin T."/>
            <person name="Goker M."/>
            <person name="Bristow J."/>
            <person name="Eisen J.A."/>
            <person name="Markowitz V."/>
            <person name="Hugenholtz P."/>
            <person name="Kyrpides N.C."/>
            <person name="Klenk H.P."/>
            <person name="Detter J.C."/>
        </authorList>
    </citation>
    <scope>NUCLEOTIDE SEQUENCE [LARGE SCALE GENOMIC DNA]</scope>
    <source>
        <strain evidence="2">ATCC 43812 / DSM 4252 / R-10</strain>
    </source>
</reference>
<evidence type="ECO:0000313" key="2">
    <source>
        <dbReference type="Proteomes" id="UP000002221"/>
    </source>
</evidence>
<protein>
    <submittedName>
        <fullName evidence="1">Uncharacterized protein</fullName>
    </submittedName>
</protein>
<evidence type="ECO:0000313" key="1">
    <source>
        <dbReference type="EMBL" id="ACY48345.1"/>
    </source>
</evidence>
<accession>D0MIN7</accession>
<dbReference type="HOGENOM" id="CLU_3391061_0_0_10"/>
<keyword evidence="2" id="KW-1185">Reference proteome</keyword>
<gene>
    <name evidence="1" type="ordered locus">Rmar_1458</name>
</gene>
<dbReference type="EMBL" id="CP001807">
    <property type="protein sequence ID" value="ACY48345.1"/>
    <property type="molecule type" value="Genomic_DNA"/>
</dbReference>
<name>D0MIN7_RHOM4</name>
<dbReference type="Proteomes" id="UP000002221">
    <property type="component" value="Chromosome"/>
</dbReference>
<sequence length="32" mass="3574">MRRLSFRLVLGLSLLALLVLNGCDFLPGFPEI</sequence>
<dbReference type="KEGG" id="rmr:Rmar_1458"/>
<organism evidence="1 2">
    <name type="scientific">Rhodothermus marinus (strain ATCC 43812 / DSM 4252 / R-10)</name>
    <name type="common">Rhodothermus obamensis</name>
    <dbReference type="NCBI Taxonomy" id="518766"/>
    <lineage>
        <taxon>Bacteria</taxon>
        <taxon>Pseudomonadati</taxon>
        <taxon>Rhodothermota</taxon>
        <taxon>Rhodothermia</taxon>
        <taxon>Rhodothermales</taxon>
        <taxon>Rhodothermaceae</taxon>
        <taxon>Rhodothermus</taxon>
    </lineage>
</organism>
<proteinExistence type="predicted"/>